<keyword evidence="3" id="KW-1185">Reference proteome</keyword>
<keyword evidence="1" id="KW-1133">Transmembrane helix</keyword>
<feature type="transmembrane region" description="Helical" evidence="1">
    <location>
        <begin position="368"/>
        <end position="388"/>
    </location>
</feature>
<name>A0ABT3RFQ1_9BACT</name>
<feature type="transmembrane region" description="Helical" evidence="1">
    <location>
        <begin position="308"/>
        <end position="327"/>
    </location>
</feature>
<feature type="transmembrane region" description="Helical" evidence="1">
    <location>
        <begin position="220"/>
        <end position="239"/>
    </location>
</feature>
<comment type="caution">
    <text evidence="2">The sequence shown here is derived from an EMBL/GenBank/DDBJ whole genome shotgun (WGS) entry which is preliminary data.</text>
</comment>
<reference evidence="2 3" key="1">
    <citation type="submission" date="2022-11" db="EMBL/GenBank/DDBJ databases">
        <title>The characterization of three novel Bacteroidetes species and genomic analysis of their roles in tidal elemental geochemical cycles.</title>
        <authorList>
            <person name="Ma K.-J."/>
        </authorList>
    </citation>
    <scope>NUCLEOTIDE SEQUENCE [LARGE SCALE GENOMIC DNA]</scope>
    <source>
        <strain evidence="2 3">M82</strain>
    </source>
</reference>
<dbReference type="InterPro" id="IPR045691">
    <property type="entry name" value="DUF6056"/>
</dbReference>
<accession>A0ABT3RFQ1</accession>
<sequence>MSIQPSQNHRAFYFTLILLGIYCLLPFLLLSFYAYPQADDYPFALRDRQTDFWNTQVILYQHWSGRFFGTAILRLNPLITHSFSTYPYYALGMLLALAASLTFLLNRVLRHHVAMPVILGLSSLLLALYLVQLPSTAEGLFWLTGFLTYTVPNVLFLLLLFFLFSVTKAHKQSIKIVFTVVAAITGALIAGANEMAMLYLMASLLFILVVSWMGKSDNKVYFLAVFLFCFTVSLAVVLAPGNYARMASHPQAGQPLWSVVYASALTVASFYQWGALLLLASLVYVLLFGREIKDAFSLSGMFRVPLPLLLLYVVGTVFLMNFLFVWATGERPTPRLQNVIYFFLLLAWFYSLQVFINQKPHWFNSAKWPHFVSAAVSILLLLAFLNLYNNISTAYLDLLSGKAKRYNAELRQRDQQMANSPCQNCVVQPLTTVPASLYFLNLQEEVDEDNKWVNQDYARYWGKSSVKLSQPNPPVQDNYSTLVEVGKRWREQLFR</sequence>
<keyword evidence="1" id="KW-0472">Membrane</keyword>
<organism evidence="2 3">
    <name type="scientific">Pontibacter anaerobius</name>
    <dbReference type="NCBI Taxonomy" id="2993940"/>
    <lineage>
        <taxon>Bacteria</taxon>
        <taxon>Pseudomonadati</taxon>
        <taxon>Bacteroidota</taxon>
        <taxon>Cytophagia</taxon>
        <taxon>Cytophagales</taxon>
        <taxon>Hymenobacteraceae</taxon>
        <taxon>Pontibacter</taxon>
    </lineage>
</organism>
<evidence type="ECO:0000313" key="2">
    <source>
        <dbReference type="EMBL" id="MCX2740244.1"/>
    </source>
</evidence>
<dbReference type="EMBL" id="JAPFQO010000006">
    <property type="protein sequence ID" value="MCX2740244.1"/>
    <property type="molecule type" value="Genomic_DNA"/>
</dbReference>
<dbReference type="Proteomes" id="UP001207228">
    <property type="component" value="Unassembled WGS sequence"/>
</dbReference>
<evidence type="ECO:0000256" key="1">
    <source>
        <dbReference type="SAM" id="Phobius"/>
    </source>
</evidence>
<feature type="transmembrane region" description="Helical" evidence="1">
    <location>
        <begin position="259"/>
        <end position="287"/>
    </location>
</feature>
<dbReference type="Pfam" id="PF19528">
    <property type="entry name" value="DUF6056"/>
    <property type="match status" value="1"/>
</dbReference>
<feature type="transmembrane region" description="Helical" evidence="1">
    <location>
        <begin position="339"/>
        <end position="356"/>
    </location>
</feature>
<feature type="transmembrane region" description="Helical" evidence="1">
    <location>
        <begin position="86"/>
        <end position="106"/>
    </location>
</feature>
<evidence type="ECO:0000313" key="3">
    <source>
        <dbReference type="Proteomes" id="UP001207228"/>
    </source>
</evidence>
<protein>
    <submittedName>
        <fullName evidence="2">DUF6056 family protein</fullName>
    </submittedName>
</protein>
<feature type="transmembrane region" description="Helical" evidence="1">
    <location>
        <begin position="113"/>
        <end position="133"/>
    </location>
</feature>
<gene>
    <name evidence="2" type="ORF">OO017_09840</name>
</gene>
<dbReference type="RefSeq" id="WP_266052306.1">
    <property type="nucleotide sequence ID" value="NZ_JAPFQO010000006.1"/>
</dbReference>
<keyword evidence="1" id="KW-0812">Transmembrane</keyword>
<feature type="transmembrane region" description="Helical" evidence="1">
    <location>
        <begin position="139"/>
        <end position="166"/>
    </location>
</feature>
<feature type="transmembrane region" description="Helical" evidence="1">
    <location>
        <begin position="12"/>
        <end position="35"/>
    </location>
</feature>
<feature type="transmembrane region" description="Helical" evidence="1">
    <location>
        <begin position="173"/>
        <end position="190"/>
    </location>
</feature>
<proteinExistence type="predicted"/>